<comment type="caution">
    <text evidence="1">The sequence shown here is derived from an EMBL/GenBank/DDBJ whole genome shotgun (WGS) entry which is preliminary data.</text>
</comment>
<sequence>MSIMSVRIMSVRTGSVHIMSVRALTVGALTVRTLPVRAGRVRSAALPGVRHSLRPVLPVRAPAGRRGGAALRADDAPADAVRLRPPGLSARAGSRLLPSPHLLLPHVSRLLPGRPHDPPQRTRACRRCGRPAGGTGSAAPGLVRAAGCACAVFTHEA</sequence>
<accession>A0ABW0YVI2</accession>
<keyword evidence="2" id="KW-1185">Reference proteome</keyword>
<dbReference type="EMBL" id="JBHSPB010000001">
    <property type="protein sequence ID" value="MFC5718803.1"/>
    <property type="molecule type" value="Genomic_DNA"/>
</dbReference>
<name>A0ABW0YVI2_9ACTN</name>
<evidence type="ECO:0000313" key="2">
    <source>
        <dbReference type="Proteomes" id="UP001596083"/>
    </source>
</evidence>
<organism evidence="1 2">
    <name type="scientific">Streptomyces gamaensis</name>
    <dbReference type="NCBI Taxonomy" id="1763542"/>
    <lineage>
        <taxon>Bacteria</taxon>
        <taxon>Bacillati</taxon>
        <taxon>Actinomycetota</taxon>
        <taxon>Actinomycetes</taxon>
        <taxon>Kitasatosporales</taxon>
        <taxon>Streptomycetaceae</taxon>
        <taxon>Streptomyces</taxon>
    </lineage>
</organism>
<gene>
    <name evidence="1" type="ORF">ACFP1Z_01245</name>
</gene>
<evidence type="ECO:0000313" key="1">
    <source>
        <dbReference type="EMBL" id="MFC5718803.1"/>
    </source>
</evidence>
<dbReference type="Proteomes" id="UP001596083">
    <property type="component" value="Unassembled WGS sequence"/>
</dbReference>
<reference evidence="2" key="1">
    <citation type="journal article" date="2019" name="Int. J. Syst. Evol. Microbiol.">
        <title>The Global Catalogue of Microorganisms (GCM) 10K type strain sequencing project: providing services to taxonomists for standard genome sequencing and annotation.</title>
        <authorList>
            <consortium name="The Broad Institute Genomics Platform"/>
            <consortium name="The Broad Institute Genome Sequencing Center for Infectious Disease"/>
            <person name="Wu L."/>
            <person name="Ma J."/>
        </authorList>
    </citation>
    <scope>NUCLEOTIDE SEQUENCE [LARGE SCALE GENOMIC DNA]</scope>
    <source>
        <strain evidence="2">CGMCC 4.7304</strain>
    </source>
</reference>
<protein>
    <submittedName>
        <fullName evidence="1">Uncharacterized protein</fullName>
    </submittedName>
</protein>
<proteinExistence type="predicted"/>
<dbReference type="RefSeq" id="WP_390313788.1">
    <property type="nucleotide sequence ID" value="NZ_JBHSPB010000001.1"/>
</dbReference>